<keyword evidence="4" id="KW-1185">Reference proteome</keyword>
<dbReference type="STRING" id="113226.A0A139I0B4"/>
<organism evidence="3 4">
    <name type="scientific">Pseudocercospora musae</name>
    <dbReference type="NCBI Taxonomy" id="113226"/>
    <lineage>
        <taxon>Eukaryota</taxon>
        <taxon>Fungi</taxon>
        <taxon>Dikarya</taxon>
        <taxon>Ascomycota</taxon>
        <taxon>Pezizomycotina</taxon>
        <taxon>Dothideomycetes</taxon>
        <taxon>Dothideomycetidae</taxon>
        <taxon>Mycosphaerellales</taxon>
        <taxon>Mycosphaerellaceae</taxon>
        <taxon>Pseudocercospora</taxon>
    </lineage>
</organism>
<dbReference type="OrthoDB" id="5427134at2759"/>
<name>A0A139I0B4_9PEZI</name>
<gene>
    <name evidence="3" type="ORF">AC579_606</name>
</gene>
<feature type="region of interest" description="Disordered" evidence="2">
    <location>
        <begin position="759"/>
        <end position="908"/>
    </location>
</feature>
<reference evidence="3 4" key="1">
    <citation type="submission" date="2015-07" db="EMBL/GenBank/DDBJ databases">
        <title>Comparative genomics of the Sigatoka disease complex on banana suggests a link between parallel evolutionary changes in Pseudocercospora fijiensis and Pseudocercospora eumusae and increased virulence on the banana host.</title>
        <authorList>
            <person name="Chang T.-C."/>
            <person name="Salvucci A."/>
            <person name="Crous P.W."/>
            <person name="Stergiopoulos I."/>
        </authorList>
    </citation>
    <scope>NUCLEOTIDE SEQUENCE [LARGE SCALE GENOMIC DNA]</scope>
    <source>
        <strain evidence="3 4">CBS 116634</strain>
    </source>
</reference>
<protein>
    <submittedName>
        <fullName evidence="3">Uncharacterized protein</fullName>
    </submittedName>
</protein>
<feature type="compositionally biased region" description="Low complexity" evidence="2">
    <location>
        <begin position="229"/>
        <end position="260"/>
    </location>
</feature>
<comment type="caution">
    <text evidence="3">The sequence shown here is derived from an EMBL/GenBank/DDBJ whole genome shotgun (WGS) entry which is preliminary data.</text>
</comment>
<keyword evidence="1" id="KW-0175">Coiled coil</keyword>
<feature type="region of interest" description="Disordered" evidence="2">
    <location>
        <begin position="709"/>
        <end position="730"/>
    </location>
</feature>
<accession>A0A139I0B4</accession>
<feature type="compositionally biased region" description="Polar residues" evidence="2">
    <location>
        <begin position="206"/>
        <end position="220"/>
    </location>
</feature>
<sequence>MAAYYGQSVGRVSGVGRIDQALLPHGSCSFRDLSAGAKAPTCGCRRFWLNTGHAAGGEGERAWCFCGHHACFHDVARGSPHDHAQSQQNPFMAPTWSQLIREPVTASSGAAVQNGASINGPTTGLGVRNASQADSINDRLWHALNGFARQQDASNPSSNLPSTAVPSVADVGPTARDACAIFHPRAMGPPIHIPHDRPIPNQTEQYSATEVATPSVQSRTPDIPPATALPPTARPRTPLHQSRHAPQAGHAATAAEQHATNVSDEEDCRRRPGRPLSAGPSLSIQEMCNTIENYGRRLSVLENISFNNLPSDEVHDHFQLMDGRVLDLEQWRAEQEHHRDHDDTEEQIQAANDRLEDLENWRTDYLAAQPRDKSDSPEASSSKRTRLLPGTSSFESDGSFDLNAAAHTEAMVLAAIAANAETGPRIDALESRLSALEGAAPSFARPWSVEIVLLPFGRDLPGIWFTSEQSTQRSMRSAAQLSEEWPAACDAPKTSFRSEGSDGAWTTASIEAWASSTQDEWLSPKACGPTGTVFQRLASRGFVHDVEIFAPDAGHMLRVFSEAFDGVLSNQASVPSGMLEKYHGLRERVLPLRKVRKSSRLRFLTPAEMVTPTAWTAEFLESSVFMKSNGERRLYLTTPDGYLQPLQPGLNWQALRDLPLYDADGELQNAQNAGGMIEDCWSYNDRLDTTISLHSSFEAAGSPWHCSTARDTEPLGGDGEHGMSGNAMPQHRDRSVSLASAAPVQIIGCNALPKRRVASFEARSPSKEREERAQYVIKRHRISSSPELDRRGYNLTPRYSREPPSPFTSDDIGPGRSSQGASSRARGTTPFAYATPHSHFDSRGGDGHTEADDDLPLAQSENGDWEGLPDGPTTSPVSSEGSRNNNQAVVGNRQGEEEPEQGLTFDEG</sequence>
<feature type="region of interest" description="Disordered" evidence="2">
    <location>
        <begin position="367"/>
        <end position="393"/>
    </location>
</feature>
<feature type="compositionally biased region" description="Low complexity" evidence="2">
    <location>
        <begin position="814"/>
        <end position="827"/>
    </location>
</feature>
<evidence type="ECO:0000256" key="1">
    <source>
        <dbReference type="SAM" id="Coils"/>
    </source>
</evidence>
<dbReference type="AlphaFoldDB" id="A0A139I0B4"/>
<evidence type="ECO:0000256" key="2">
    <source>
        <dbReference type="SAM" id="MobiDB-lite"/>
    </source>
</evidence>
<proteinExistence type="predicted"/>
<dbReference type="EMBL" id="LFZO01000479">
    <property type="protein sequence ID" value="KXT08181.1"/>
    <property type="molecule type" value="Genomic_DNA"/>
</dbReference>
<feature type="coiled-coil region" evidence="1">
    <location>
        <begin position="334"/>
        <end position="361"/>
    </location>
</feature>
<feature type="compositionally biased region" description="Basic and acidic residues" evidence="2">
    <location>
        <begin position="709"/>
        <end position="721"/>
    </location>
</feature>
<feature type="compositionally biased region" description="Basic and acidic residues" evidence="2">
    <location>
        <begin position="838"/>
        <end position="850"/>
    </location>
</feature>
<feature type="compositionally biased region" description="Polar residues" evidence="2">
    <location>
        <begin position="872"/>
        <end position="889"/>
    </location>
</feature>
<feature type="compositionally biased region" description="Basic and acidic residues" evidence="2">
    <location>
        <begin position="764"/>
        <end position="773"/>
    </location>
</feature>
<feature type="region of interest" description="Disordered" evidence="2">
    <location>
        <begin position="206"/>
        <end position="281"/>
    </location>
</feature>
<evidence type="ECO:0000313" key="3">
    <source>
        <dbReference type="EMBL" id="KXT08181.1"/>
    </source>
</evidence>
<evidence type="ECO:0000313" key="4">
    <source>
        <dbReference type="Proteomes" id="UP000073492"/>
    </source>
</evidence>
<dbReference type="Proteomes" id="UP000073492">
    <property type="component" value="Unassembled WGS sequence"/>
</dbReference>